<evidence type="ECO:0000313" key="1">
    <source>
        <dbReference type="EMBL" id="MDP4095454.1"/>
    </source>
</evidence>
<dbReference type="EMBL" id="JAPCKK010000001">
    <property type="protein sequence ID" value="MDP4095454.1"/>
    <property type="molecule type" value="Genomic_DNA"/>
</dbReference>
<keyword evidence="2" id="KW-1185">Reference proteome</keyword>
<comment type="caution">
    <text evidence="1">The sequence shown here is derived from an EMBL/GenBank/DDBJ whole genome shotgun (WGS) entry which is preliminary data.</text>
</comment>
<accession>A0ABT9FL88</accession>
<reference evidence="1 2" key="1">
    <citation type="submission" date="2022-10" db="EMBL/GenBank/DDBJ databases">
        <title>Paenibacillus description and whole genome data of maize root bacterial community.</title>
        <authorList>
            <person name="Marton D."/>
            <person name="Farkas M."/>
            <person name="Cserhati M."/>
        </authorList>
    </citation>
    <scope>NUCLEOTIDE SEQUENCE [LARGE SCALE GENOMIC DNA]</scope>
    <source>
        <strain evidence="1 2">P96</strain>
    </source>
</reference>
<dbReference type="RefSeq" id="WP_305753082.1">
    <property type="nucleotide sequence ID" value="NZ_JAPCKK010000001.1"/>
</dbReference>
<sequence>MSHISRKAQELVEAALGPLIKSGAPIERLALIVSRESEIVQYQSMNTRFGTLRIEPGFNVRKGLAYIIEDDWRNKRCFAWVYGYKQQSR</sequence>
<proteinExistence type="predicted"/>
<organism evidence="1 2">
    <name type="scientific">Paenibacillus zeirhizosphaerae</name>
    <dbReference type="NCBI Taxonomy" id="2987519"/>
    <lineage>
        <taxon>Bacteria</taxon>
        <taxon>Bacillati</taxon>
        <taxon>Bacillota</taxon>
        <taxon>Bacilli</taxon>
        <taxon>Bacillales</taxon>
        <taxon>Paenibacillaceae</taxon>
        <taxon>Paenibacillus</taxon>
    </lineage>
</organism>
<dbReference type="Proteomes" id="UP001241848">
    <property type="component" value="Unassembled WGS sequence"/>
</dbReference>
<name>A0ABT9FL88_9BACL</name>
<protein>
    <submittedName>
        <fullName evidence="1">Uncharacterized protein</fullName>
    </submittedName>
</protein>
<evidence type="ECO:0000313" key="2">
    <source>
        <dbReference type="Proteomes" id="UP001241848"/>
    </source>
</evidence>
<gene>
    <name evidence="1" type="ORF">OIN60_01435</name>
</gene>